<accession>A0A9P7XY10</accession>
<protein>
    <submittedName>
        <fullName evidence="2">Uncharacterized protein</fullName>
    </submittedName>
</protein>
<evidence type="ECO:0000313" key="3">
    <source>
        <dbReference type="Proteomes" id="UP000707451"/>
    </source>
</evidence>
<sequence length="1113" mass="122810">MPVSMPPRSPPNIQQATGGIDESVPKVKRGILRSYSITSSDAAVAGSTSPPLTFLETNTNMPRKTRTRTIVRTTTDPIITIKLIHTPSPSDVSSISRLSEMSSNSDSDSCEGLNDLRSVVEAQMSRRQEILDAGGVDLFADFDSTSPQLEAEDEQGGEEEEEEEEEREYYSGDRGTDDEKGDDDEPGSGSGAGVGDRPSHATDNNRYDNFRSSPSQDRSHNRAPPSAKGASPKDAPVDSTVPKTPSVHYSTLDILSSAPTKKANHHSKHNRKRESIAWLDHFLALNNTYRDNLATLHLHLFQSLHHTLSAHTTTLLNLQQQILGIQGVRNGRLDNEYLIELVSTKLSRRMERDLRNQTRFCIGVGELVQQGFGSTLLTVDYEEEDEFEGVRVDPAVVAVKEKKRKAKERKKNGEEMEEEKEEPMEEKELVKLVSRVYQRRLPVDDQWALFRWTELQKPYATLKDLDEARACMALSLLAAGHQQEGEGDVEVQDGIMHDSAGYTGHDVVELTVEEQKEESSSDDEWDSSLAEDSVLIRSSEEFLHIQQQRNSQDQGGLSGDDDIDETQFEMLTPPAPGNPPPGDLGDRDYEHLYSYTSDDNADDGLEPSTPQAGAGPPTRSFYMQDPSHCRLESPVEPLAFSRRPSMPTPPLSSQPDFTTPHSSPAADDSETAGVNSNTEWMRVVRALAATEAASSAPGTRLPIWVVYAPPISASLPSAAASTGTTTSTAAVPSYPAVADCDEASAPPEEVSAIYHCDRREGSRRNVSQQTQRFPPPSKTITSSTTSTSEVRYTRSSRKRRRHEKHSRTRTRGAETSAPATVNNHFRGGTHYHYNGSSTTMSNHRPMSVLSRRSSTSSSSSSLSGPSVFMALTSDSCPSPSRRSSSSLGSRQSLEEEEEEEVLWQSSSSIDCNQGHHQPTSPLLQQSPYPSSSTVHEKEEDDDEDLPIFSQPPTPLSKPPPPLPLHATTSSYYTFLPPVQPAHQPRHHQLRGPTPDPLPPVYYHRPVDSTIVTTSVPPRPVHCANRTSRVRVCVSKLAHPKSQVYQLGNPKWRLEGSLLPDNASTTDNSTDNIIENTSNDASSSLAPCLTSQQESQQQQQQQQRQQQQQLFHRV</sequence>
<dbReference type="OrthoDB" id="2395085at2759"/>
<name>A0A9P7XY10_9FUNG</name>
<feature type="region of interest" description="Disordered" evidence="1">
    <location>
        <begin position="1"/>
        <end position="22"/>
    </location>
</feature>
<feature type="compositionally biased region" description="Low complexity" evidence="1">
    <location>
        <begin position="917"/>
        <end position="933"/>
    </location>
</feature>
<feature type="compositionally biased region" description="Acidic residues" evidence="1">
    <location>
        <begin position="415"/>
        <end position="424"/>
    </location>
</feature>
<feature type="region of interest" description="Disordered" evidence="1">
    <location>
        <begin position="87"/>
        <end position="112"/>
    </location>
</feature>
<proteinExistence type="predicted"/>
<feature type="compositionally biased region" description="Pro residues" evidence="1">
    <location>
        <begin position="1"/>
        <end position="10"/>
    </location>
</feature>
<feature type="region of interest" description="Disordered" evidence="1">
    <location>
        <begin position="403"/>
        <end position="424"/>
    </location>
</feature>
<organism evidence="2 3">
    <name type="scientific">Linnemannia hyalina</name>
    <dbReference type="NCBI Taxonomy" id="64524"/>
    <lineage>
        <taxon>Eukaryota</taxon>
        <taxon>Fungi</taxon>
        <taxon>Fungi incertae sedis</taxon>
        <taxon>Mucoromycota</taxon>
        <taxon>Mortierellomycotina</taxon>
        <taxon>Mortierellomycetes</taxon>
        <taxon>Mortierellales</taxon>
        <taxon>Mortierellaceae</taxon>
        <taxon>Linnemannia</taxon>
    </lineage>
</organism>
<feature type="compositionally biased region" description="Low complexity" evidence="1">
    <location>
        <begin position="96"/>
        <end position="107"/>
    </location>
</feature>
<feature type="compositionally biased region" description="Low complexity" evidence="1">
    <location>
        <begin position="778"/>
        <end position="790"/>
    </location>
</feature>
<reference evidence="2" key="1">
    <citation type="submission" date="2021-06" db="EMBL/GenBank/DDBJ databases">
        <title>Genome Sequence of Mortierella hyaline Strain SCG-10, a Cold-Adapted, Nitrate-Reducing Fungus Isolated from Soil in Minnesota, USA.</title>
        <authorList>
            <person name="Aldossari N."/>
        </authorList>
    </citation>
    <scope>NUCLEOTIDE SEQUENCE</scope>
    <source>
        <strain evidence="2">SCG-10</strain>
    </source>
</reference>
<feature type="compositionally biased region" description="Low complexity" evidence="1">
    <location>
        <begin position="847"/>
        <end position="891"/>
    </location>
</feature>
<feature type="compositionally biased region" description="Polar residues" evidence="1">
    <location>
        <begin position="1061"/>
        <end position="1090"/>
    </location>
</feature>
<feature type="compositionally biased region" description="Basic and acidic residues" evidence="1">
    <location>
        <begin position="168"/>
        <end position="178"/>
    </location>
</feature>
<evidence type="ECO:0000313" key="2">
    <source>
        <dbReference type="EMBL" id="KAG9068718.1"/>
    </source>
</evidence>
<keyword evidence="3" id="KW-1185">Reference proteome</keyword>
<dbReference type="EMBL" id="JAHRHY010000006">
    <property type="protein sequence ID" value="KAG9068718.1"/>
    <property type="molecule type" value="Genomic_DNA"/>
</dbReference>
<evidence type="ECO:0000256" key="1">
    <source>
        <dbReference type="SAM" id="MobiDB-lite"/>
    </source>
</evidence>
<feature type="compositionally biased region" description="Pro residues" evidence="1">
    <location>
        <begin position="949"/>
        <end position="963"/>
    </location>
</feature>
<feature type="compositionally biased region" description="Basic and acidic residues" evidence="1">
    <location>
        <begin position="197"/>
        <end position="209"/>
    </location>
</feature>
<dbReference type="AlphaFoldDB" id="A0A9P7XY10"/>
<feature type="region of interest" description="Disordered" evidence="1">
    <location>
        <begin position="146"/>
        <end position="246"/>
    </location>
</feature>
<feature type="compositionally biased region" description="Basic residues" evidence="1">
    <location>
        <begin position="794"/>
        <end position="810"/>
    </location>
</feature>
<feature type="region of interest" description="Disordered" evidence="1">
    <location>
        <begin position="1058"/>
        <end position="1113"/>
    </location>
</feature>
<gene>
    <name evidence="2" type="ORF">KI688_011001</name>
</gene>
<feature type="region of interest" description="Disordered" evidence="1">
    <location>
        <begin position="545"/>
        <end position="674"/>
    </location>
</feature>
<feature type="compositionally biased region" description="Low complexity" evidence="1">
    <location>
        <begin position="1091"/>
        <end position="1113"/>
    </location>
</feature>
<feature type="compositionally biased region" description="Pro residues" evidence="1">
    <location>
        <begin position="573"/>
        <end position="582"/>
    </location>
</feature>
<feature type="compositionally biased region" description="Polar residues" evidence="1">
    <location>
        <begin position="653"/>
        <end position="662"/>
    </location>
</feature>
<feature type="compositionally biased region" description="Polar residues" evidence="1">
    <location>
        <begin position="834"/>
        <end position="844"/>
    </location>
</feature>
<feature type="compositionally biased region" description="Acidic residues" evidence="1">
    <location>
        <begin position="150"/>
        <end position="167"/>
    </location>
</feature>
<feature type="region of interest" description="Disordered" evidence="1">
    <location>
        <begin position="758"/>
        <end position="968"/>
    </location>
</feature>
<dbReference type="Proteomes" id="UP000707451">
    <property type="component" value="Unassembled WGS sequence"/>
</dbReference>
<comment type="caution">
    <text evidence="2">The sequence shown here is derived from an EMBL/GenBank/DDBJ whole genome shotgun (WGS) entry which is preliminary data.</text>
</comment>